<dbReference type="Gene3D" id="3.40.50.300">
    <property type="entry name" value="P-loop containing nucleotide triphosphate hydrolases"/>
    <property type="match status" value="1"/>
</dbReference>
<dbReference type="InterPro" id="IPR027417">
    <property type="entry name" value="P-loop_NTPase"/>
</dbReference>
<dbReference type="EMBL" id="FPHY01000103">
    <property type="protein sequence ID" value="SFV86737.1"/>
    <property type="molecule type" value="Genomic_DNA"/>
</dbReference>
<dbReference type="PANTHER" id="PTHR30486:SF6">
    <property type="entry name" value="TYPE IV PILUS RETRACTATION ATPASE PILT"/>
    <property type="match status" value="1"/>
</dbReference>
<dbReference type="InterPro" id="IPR001482">
    <property type="entry name" value="T2SS/T4SS_dom"/>
</dbReference>
<dbReference type="AlphaFoldDB" id="A0A1W1DYN5"/>
<name>A0A1W1DYN5_9ZZZZ</name>
<proteinExistence type="inferred from homology"/>
<accession>A0A1W1DYN5</accession>
<feature type="domain" description="Bacterial type II secretion system protein E" evidence="2">
    <location>
        <begin position="28"/>
        <end position="233"/>
    </location>
</feature>
<comment type="similarity">
    <text evidence="1">Belongs to the GSP E family.</text>
</comment>
<evidence type="ECO:0000259" key="2">
    <source>
        <dbReference type="Pfam" id="PF00437"/>
    </source>
</evidence>
<protein>
    <submittedName>
        <fullName evidence="3">Twitching motility protein PilT</fullName>
    </submittedName>
</protein>
<dbReference type="GO" id="GO:0016887">
    <property type="term" value="F:ATP hydrolysis activity"/>
    <property type="evidence" value="ECO:0007669"/>
    <property type="project" value="InterPro"/>
</dbReference>
<reference evidence="3" key="1">
    <citation type="submission" date="2016-10" db="EMBL/GenBank/DDBJ databases">
        <authorList>
            <person name="de Groot N.N."/>
        </authorList>
    </citation>
    <scope>NUCLEOTIDE SEQUENCE</scope>
</reference>
<dbReference type="InterPro" id="IPR050921">
    <property type="entry name" value="T4SS_GSP_E_ATPase"/>
</dbReference>
<evidence type="ECO:0000313" key="3">
    <source>
        <dbReference type="EMBL" id="SFV86737.1"/>
    </source>
</evidence>
<organism evidence="3">
    <name type="scientific">hydrothermal vent metagenome</name>
    <dbReference type="NCBI Taxonomy" id="652676"/>
    <lineage>
        <taxon>unclassified sequences</taxon>
        <taxon>metagenomes</taxon>
        <taxon>ecological metagenomes</taxon>
    </lineage>
</organism>
<dbReference type="Pfam" id="PF00437">
    <property type="entry name" value="T2SSE"/>
    <property type="match status" value="1"/>
</dbReference>
<dbReference type="PANTHER" id="PTHR30486">
    <property type="entry name" value="TWITCHING MOTILITY PROTEIN PILT"/>
    <property type="match status" value="1"/>
</dbReference>
<gene>
    <name evidence="3" type="ORF">MNB_SUP05-SYMBIONT-4-210</name>
</gene>
<dbReference type="SUPFAM" id="SSF52540">
    <property type="entry name" value="P-loop containing nucleoside triphosphate hydrolases"/>
    <property type="match status" value="1"/>
</dbReference>
<sequence>MVDGWVEYYQLKEDQAKDFTAEVGKNRYRVHLFHASIGWVAALRLMPAEILTFSELGIKEEDVLGVSKGTGLTLFCGATGAGKSTTMNAVINSLLISDELGVTIIIEDPIEYLHNQETIFQREVGVNVKSFKDGLIEAVRSTPATIVIGEIRDSGTALEALKAGLSGHRVFATLHASSAKEALSRLRAFLDDSSSDLFIQSLQGVFAQHLINLPKGKKYCIYETLKIDKKARNIISQALDPKSQLTFNSCNFDQKGKTLIEQKEDLVSRGVSRDALNFVGE</sequence>
<evidence type="ECO:0000256" key="1">
    <source>
        <dbReference type="ARBA" id="ARBA00006611"/>
    </source>
</evidence>